<evidence type="ECO:0000256" key="10">
    <source>
        <dbReference type="ARBA" id="ARBA00022840"/>
    </source>
</evidence>
<name>A0A8X6MEP1_9ARAC</name>
<feature type="domain" description="RING-type" evidence="13">
    <location>
        <begin position="1499"/>
        <end position="1543"/>
    </location>
</feature>
<dbReference type="SMART" id="SM00487">
    <property type="entry name" value="DEXDc"/>
    <property type="match status" value="1"/>
</dbReference>
<dbReference type="InterPro" id="IPR011709">
    <property type="entry name" value="DEAD-box_helicase_OB_fold"/>
</dbReference>
<dbReference type="GO" id="GO:0034458">
    <property type="term" value="F:3'-5' RNA helicase activity"/>
    <property type="evidence" value="ECO:0007669"/>
    <property type="project" value="TreeGrafter"/>
</dbReference>
<dbReference type="EMBL" id="BMAV01025918">
    <property type="protein sequence ID" value="GFS45879.1"/>
    <property type="molecule type" value="Genomic_DNA"/>
</dbReference>
<accession>A0A8X6MEP1</accession>
<dbReference type="PROSITE" id="PS51192">
    <property type="entry name" value="HELICASE_ATP_BIND_1"/>
    <property type="match status" value="1"/>
</dbReference>
<comment type="similarity">
    <text evidence="11">Belongs to the DEAD box helicase family. DEAH subfamily. PRP16 sub-subfamily.</text>
</comment>
<keyword evidence="10" id="KW-0067">ATP-binding</keyword>
<dbReference type="InterPro" id="IPR007502">
    <property type="entry name" value="Helicase-assoc_dom"/>
</dbReference>
<keyword evidence="7" id="KW-0378">Hydrolase</keyword>
<comment type="caution">
    <text evidence="17">The sequence shown here is derived from an EMBL/GenBank/DDBJ whole genome shotgun (WGS) entry which is preliminary data.</text>
</comment>
<dbReference type="GO" id="GO:0008270">
    <property type="term" value="F:zinc ion binding"/>
    <property type="evidence" value="ECO:0007669"/>
    <property type="project" value="UniProtKB-KW"/>
</dbReference>
<feature type="domain" description="Helicase C-terminal" evidence="15">
    <location>
        <begin position="483"/>
        <end position="648"/>
    </location>
</feature>
<evidence type="ECO:0000259" key="15">
    <source>
        <dbReference type="PROSITE" id="PS51194"/>
    </source>
</evidence>
<dbReference type="Gene3D" id="1.20.120.1080">
    <property type="match status" value="1"/>
</dbReference>
<evidence type="ECO:0000259" key="14">
    <source>
        <dbReference type="PROSITE" id="PS51192"/>
    </source>
</evidence>
<dbReference type="Pfam" id="PF21010">
    <property type="entry name" value="HA2_C"/>
    <property type="match status" value="1"/>
</dbReference>
<dbReference type="InterPro" id="IPR044066">
    <property type="entry name" value="TRIAD_supradom"/>
</dbReference>
<gene>
    <name evidence="17" type="primary">At5g10370</name>
    <name evidence="17" type="ORF">TNIN_158051</name>
</gene>
<evidence type="ECO:0000256" key="4">
    <source>
        <dbReference type="ARBA" id="ARBA00022741"/>
    </source>
</evidence>
<dbReference type="InterPro" id="IPR001841">
    <property type="entry name" value="Znf_RING"/>
</dbReference>
<keyword evidence="6" id="KW-0833">Ubl conjugation pathway</keyword>
<dbReference type="InterPro" id="IPR056245">
    <property type="entry name" value="KH_DEAH11/12"/>
</dbReference>
<dbReference type="PANTHER" id="PTHR18934:SF91">
    <property type="entry name" value="PRE-MRNA-SPLICING FACTOR ATP-DEPENDENT RNA HELICASE PRP16"/>
    <property type="match status" value="1"/>
</dbReference>
<dbReference type="InterPro" id="IPR014001">
    <property type="entry name" value="Helicase_ATP-bd"/>
</dbReference>
<dbReference type="SMART" id="SM00647">
    <property type="entry name" value="IBR"/>
    <property type="match status" value="2"/>
</dbReference>
<dbReference type="Pfam" id="PF07717">
    <property type="entry name" value="OB_NTP_bind"/>
    <property type="match status" value="1"/>
</dbReference>
<dbReference type="Pfam" id="PF01485">
    <property type="entry name" value="IBR"/>
    <property type="match status" value="2"/>
</dbReference>
<dbReference type="SMART" id="SM00490">
    <property type="entry name" value="HELICc"/>
    <property type="match status" value="1"/>
</dbReference>
<dbReference type="InterPro" id="IPR001650">
    <property type="entry name" value="Helicase_C-like"/>
</dbReference>
<dbReference type="SUPFAM" id="SSF57850">
    <property type="entry name" value="RING/U-box"/>
    <property type="match status" value="3"/>
</dbReference>
<dbReference type="CDD" id="cd20335">
    <property type="entry name" value="BRcat_RBR"/>
    <property type="match status" value="1"/>
</dbReference>
<keyword evidence="9" id="KW-0862">Zinc</keyword>
<dbReference type="CDD" id="cd18791">
    <property type="entry name" value="SF2_C_RHA"/>
    <property type="match status" value="1"/>
</dbReference>
<dbReference type="InterPro" id="IPR011545">
    <property type="entry name" value="DEAD/DEAH_box_helicase_dom"/>
</dbReference>
<evidence type="ECO:0000256" key="9">
    <source>
        <dbReference type="ARBA" id="ARBA00022833"/>
    </source>
</evidence>
<keyword evidence="2" id="KW-0479">Metal-binding</keyword>
<dbReference type="PROSITE" id="PS51873">
    <property type="entry name" value="TRIAD"/>
    <property type="match status" value="1"/>
</dbReference>
<evidence type="ECO:0000313" key="18">
    <source>
        <dbReference type="Proteomes" id="UP000886998"/>
    </source>
</evidence>
<dbReference type="InterPro" id="IPR027417">
    <property type="entry name" value="P-loop_NTPase"/>
</dbReference>
<evidence type="ECO:0000256" key="8">
    <source>
        <dbReference type="ARBA" id="ARBA00022806"/>
    </source>
</evidence>
<dbReference type="GO" id="GO:0003723">
    <property type="term" value="F:RNA binding"/>
    <property type="evidence" value="ECO:0007669"/>
    <property type="project" value="TreeGrafter"/>
</dbReference>
<dbReference type="CDD" id="cd17917">
    <property type="entry name" value="DEXHc_RHA-like"/>
    <property type="match status" value="1"/>
</dbReference>
<keyword evidence="18" id="KW-1185">Reference proteome</keyword>
<sequence length="1720" mass="196164">MNVLVKEPYFFFKSHEIGGNVVQTTCSERRKTVVSTKAMKKIKIKSEKIEQAEIKNELVEKGQVLNKSLEEESTSNCKGATLCIYVGTHMRDTVYWKKELEHLWNMSDFTLQWEGKFDEGYFLANFKSLKKAQKVKKILQKSQTNEPTSPKFLKLIKQDGILGDLNSGDSIMDSNMKKIQEYIQIIESKKENCLNKHKQSIVNQKDLVKSSVLGANDALSAKLAELNEQKVAFLNYTQDAINKVKSIDMASETIDEILNDILRDFTRECNCLTSALPIYAKKNTILKKVKKHQVLIIRAETGSGKSTQLTQYIWREQTTCKRGLIICTQPRKIAAISLAKHVSTQIGCTLGDIVGYQVGTSIKRSLNTAILYVTDFTMLKMMVNNDLNDVSCIIVDEAHERSVYTDLLLGMIKNCLKTRPELKLIITSATIDTTIFKNYFAINDDSILEVSGRTFPIEDIWLDYDVALGWDYFKNAINTVCSILEQELANILVFLTTPFETEKAVKVLTEKLDAKFTQSVKIFQLHGKLDVLEQQKIFDRLPKNTCKVVFSTNCAETSVTIPGIKYVVDCGMVKESHYDSIRNMSIMSVNFVSQSSAEQRRGRAGRTQVGKCYRLYSKKNYESMNKISEPEILRVNLGQALLKLMKLGINDPLQFDFVQSPPKEVLRSSMQQLLDLNAVNLMDMSLTQLGEHMSCLPLEPRLSYMILTGIDFKIGFEAIVLASLVTVSRNIFFRSEENKSEADTKKMRFCQSESDFLTFFEVYKEWVMIPKQSKSKWCTLNCINARSLRTVHDLINEIIHILQNEVNMKISMKFSEDSVRDIMLKLIFRSFYQNLCIFSGHYRFGYRSTSVSGDLLIHPSSALYTYGHWRPEFLVYDTILRTNQTYLINVSPVSKDMILDCIHTFGLNIDLTSLEALPLATYCISPIGKTVLLREIIGKRGIQRIQLENQLKNVIQSEYVIIDIDIEKGEAKICGPQDKYDEVAAVLHPLIERAQERLLKEEKEIYIYPELCTIVSAGISVRDVVCPGEFRDLKVVLNAEIDITSIVEKLQTCGQICTVKEFKNYFKITFLSPLSAELAIKTFSNEESFTLRKIVNANVNDGRINQYKVFVSFLRRKCTGEAFITTDPIENAHFVELVSYRNYLLRCSVCRKTSDLRITGLPPDTDRLDFEKFTSSRMPIGTKLVKCVVVREKAFESSAADLYVMKLQLTQMFSEFTSKNKFSIDLKKPVSKNIMWNACIFFQNPCDGETAVNVLKNRKNIDGFCDLQLKPSLQTNLFCKREVFTAVEELIAEALKYFKDNAKSDHVLEINAVPKGEGNVMIKITSNNTSDISDARRSILNFILGDQIECSGNAILEKLFSKMGQEYIKKISETKPKCYVEFNKHKKTLTIFGDISVCNSLKMEINEFLDKLAEENLEEIKLMPENGKPGVLRELLNKYGHDLEELKIACSLASVEVNSRQHILTIGGSDASVDKCKEIISDIRMKLENLAFEEDAELCPVCYDKVSNQFHRLEYCGHAYCKECILHWFKNTNEFPVCCIECESSIVLEDIYWAAKEIKSFDTEMFKKALAAFVDSRSDLSYCPSPDCPMIFRISNDENVFQCPVCNNSICTRCQELFHYGMSCNLYQLSKVSKEDGDYMLKMWMEEDPEGRKICPSPSCSSPIEKNGGCNHMTCWKCKCHMCWLCLQIFPNAMSVYDHQIFCPKLKNTTTSGDLLGLLD</sequence>
<evidence type="ECO:0000256" key="7">
    <source>
        <dbReference type="ARBA" id="ARBA00022801"/>
    </source>
</evidence>
<dbReference type="GO" id="GO:0016787">
    <property type="term" value="F:hydrolase activity"/>
    <property type="evidence" value="ECO:0007669"/>
    <property type="project" value="UniProtKB-KW"/>
</dbReference>
<dbReference type="Pfam" id="PF00271">
    <property type="entry name" value="Helicase_C"/>
    <property type="match status" value="1"/>
</dbReference>
<dbReference type="OrthoDB" id="10009520at2759"/>
<dbReference type="InterPro" id="IPR013083">
    <property type="entry name" value="Znf_RING/FYVE/PHD"/>
</dbReference>
<dbReference type="PANTHER" id="PTHR18934">
    <property type="entry name" value="ATP-DEPENDENT RNA HELICASE"/>
    <property type="match status" value="1"/>
</dbReference>
<dbReference type="SMART" id="SM00847">
    <property type="entry name" value="HA2"/>
    <property type="match status" value="1"/>
</dbReference>
<evidence type="ECO:0000256" key="1">
    <source>
        <dbReference type="ARBA" id="ARBA00022679"/>
    </source>
</evidence>
<evidence type="ECO:0000256" key="12">
    <source>
        <dbReference type="PROSITE-ProRule" id="PRU00175"/>
    </source>
</evidence>
<evidence type="ECO:0000259" key="13">
    <source>
        <dbReference type="PROSITE" id="PS50089"/>
    </source>
</evidence>
<dbReference type="InterPro" id="IPR002867">
    <property type="entry name" value="IBR_dom"/>
</dbReference>
<evidence type="ECO:0000256" key="5">
    <source>
        <dbReference type="ARBA" id="ARBA00022771"/>
    </source>
</evidence>
<feature type="domain" description="Helicase ATP-binding" evidence="14">
    <location>
        <begin position="286"/>
        <end position="449"/>
    </location>
</feature>
<dbReference type="SUPFAM" id="SSF52540">
    <property type="entry name" value="P-loop containing nucleoside triphosphate hydrolases"/>
    <property type="match status" value="1"/>
</dbReference>
<dbReference type="Pfam" id="PF24471">
    <property type="entry name" value="KH_DEAH11"/>
    <property type="match status" value="1"/>
</dbReference>
<dbReference type="Gene3D" id="3.30.40.10">
    <property type="entry name" value="Zinc/RING finger domain, C3HC4 (zinc finger)"/>
    <property type="match status" value="1"/>
</dbReference>
<proteinExistence type="inferred from homology"/>
<evidence type="ECO:0000256" key="11">
    <source>
        <dbReference type="ARBA" id="ARBA00038040"/>
    </source>
</evidence>
<dbReference type="PROSITE" id="PS51194">
    <property type="entry name" value="HELICASE_CTER"/>
    <property type="match status" value="1"/>
</dbReference>
<dbReference type="Proteomes" id="UP000886998">
    <property type="component" value="Unassembled WGS sequence"/>
</dbReference>
<dbReference type="InterPro" id="IPR002464">
    <property type="entry name" value="DNA/RNA_helicase_DEAH_CS"/>
</dbReference>
<dbReference type="Gene3D" id="1.20.120.1750">
    <property type="match status" value="1"/>
</dbReference>
<keyword evidence="4" id="KW-0547">Nucleotide-binding</keyword>
<organism evidence="17 18">
    <name type="scientific">Trichonephila inaurata madagascariensis</name>
    <dbReference type="NCBI Taxonomy" id="2747483"/>
    <lineage>
        <taxon>Eukaryota</taxon>
        <taxon>Metazoa</taxon>
        <taxon>Ecdysozoa</taxon>
        <taxon>Arthropoda</taxon>
        <taxon>Chelicerata</taxon>
        <taxon>Arachnida</taxon>
        <taxon>Araneae</taxon>
        <taxon>Araneomorphae</taxon>
        <taxon>Entelegynae</taxon>
        <taxon>Araneoidea</taxon>
        <taxon>Nephilidae</taxon>
        <taxon>Trichonephila</taxon>
        <taxon>Trichonephila inaurata</taxon>
    </lineage>
</organism>
<dbReference type="Pfam" id="PF00270">
    <property type="entry name" value="DEAD"/>
    <property type="match status" value="1"/>
</dbReference>
<dbReference type="GO" id="GO:0016740">
    <property type="term" value="F:transferase activity"/>
    <property type="evidence" value="ECO:0007669"/>
    <property type="project" value="UniProtKB-KW"/>
</dbReference>
<evidence type="ECO:0000256" key="2">
    <source>
        <dbReference type="ARBA" id="ARBA00022723"/>
    </source>
</evidence>
<evidence type="ECO:0000256" key="6">
    <source>
        <dbReference type="ARBA" id="ARBA00022786"/>
    </source>
</evidence>
<dbReference type="Gene3D" id="3.40.50.300">
    <property type="entry name" value="P-loop containing nucleotide triphosphate hydrolases"/>
    <property type="match status" value="2"/>
</dbReference>
<keyword evidence="1" id="KW-0808">Transferase</keyword>
<evidence type="ECO:0000313" key="17">
    <source>
        <dbReference type="EMBL" id="GFS45879.1"/>
    </source>
</evidence>
<keyword evidence="8 17" id="KW-0347">Helicase</keyword>
<dbReference type="PROSITE" id="PS50089">
    <property type="entry name" value="ZF_RING_2"/>
    <property type="match status" value="1"/>
</dbReference>
<dbReference type="InterPro" id="IPR017907">
    <property type="entry name" value="Znf_RING_CS"/>
</dbReference>
<keyword evidence="5 12" id="KW-0863">Zinc-finger</keyword>
<evidence type="ECO:0000256" key="3">
    <source>
        <dbReference type="ARBA" id="ARBA00022737"/>
    </source>
</evidence>
<dbReference type="PROSITE" id="PS00518">
    <property type="entry name" value="ZF_RING_1"/>
    <property type="match status" value="1"/>
</dbReference>
<dbReference type="GO" id="GO:0005524">
    <property type="term" value="F:ATP binding"/>
    <property type="evidence" value="ECO:0007669"/>
    <property type="project" value="UniProtKB-KW"/>
</dbReference>
<keyword evidence="3" id="KW-0677">Repeat</keyword>
<evidence type="ECO:0000259" key="16">
    <source>
        <dbReference type="PROSITE" id="PS51873"/>
    </source>
</evidence>
<dbReference type="PROSITE" id="PS00690">
    <property type="entry name" value="DEAH_ATP_HELICASE"/>
    <property type="match status" value="1"/>
</dbReference>
<feature type="domain" description="RING-type" evidence="16">
    <location>
        <begin position="1495"/>
        <end position="1707"/>
    </location>
</feature>
<protein>
    <submittedName>
        <fullName evidence="17">ATP-dependent RNA helicase DEAH12, chloroplastic</fullName>
    </submittedName>
</protein>
<reference evidence="17" key="1">
    <citation type="submission" date="2020-08" db="EMBL/GenBank/DDBJ databases">
        <title>Multicomponent nature underlies the extraordinary mechanical properties of spider dragline silk.</title>
        <authorList>
            <person name="Kono N."/>
            <person name="Nakamura H."/>
            <person name="Mori M."/>
            <person name="Yoshida Y."/>
            <person name="Ohtoshi R."/>
            <person name="Malay A.D."/>
            <person name="Moran D.A.P."/>
            <person name="Tomita M."/>
            <person name="Numata K."/>
            <person name="Arakawa K."/>
        </authorList>
    </citation>
    <scope>NUCLEOTIDE SEQUENCE</scope>
</reference>